<keyword evidence="1 4" id="KW-0489">Methyltransferase</keyword>
<dbReference type="PANTHER" id="PTHR43542">
    <property type="entry name" value="METHYLTRANSFERASE"/>
    <property type="match status" value="1"/>
</dbReference>
<evidence type="ECO:0000313" key="5">
    <source>
        <dbReference type="Proteomes" id="UP000031594"/>
    </source>
</evidence>
<accession>A0A0C1RTF5</accession>
<dbReference type="OrthoDB" id="9803017at2"/>
<dbReference type="CDD" id="cd02440">
    <property type="entry name" value="AdoMet_MTases"/>
    <property type="match status" value="1"/>
</dbReference>
<name>A0A0C1RTF5_9BACT</name>
<dbReference type="PANTHER" id="PTHR43542:SF1">
    <property type="entry name" value="METHYLTRANSFERASE"/>
    <property type="match status" value="1"/>
</dbReference>
<evidence type="ECO:0000256" key="2">
    <source>
        <dbReference type="ARBA" id="ARBA00022679"/>
    </source>
</evidence>
<reference evidence="3 5" key="1">
    <citation type="submission" date="2014-08" db="EMBL/GenBank/DDBJ databases">
        <title>Methylacidiphilum kamchatkense strain Kam1 draft genome sequence.</title>
        <authorList>
            <person name="Birkeland N.-K."/>
            <person name="Erikstad H.A."/>
        </authorList>
    </citation>
    <scope>NUCLEOTIDE SEQUENCE [LARGE SCALE GENOMIC DNA]</scope>
    <source>
        <strain evidence="3 5">Kam1</strain>
    </source>
</reference>
<protein>
    <submittedName>
        <fullName evidence="4">16S rRNA (Guanine(966)-N(2))-methyltransferase RsmD</fullName>
    </submittedName>
    <submittedName>
        <fullName evidence="3">N-6 DNA methylase</fullName>
    </submittedName>
</protein>
<evidence type="ECO:0000313" key="4">
    <source>
        <dbReference type="EMBL" id="QDQ42033.1"/>
    </source>
</evidence>
<dbReference type="GO" id="GO:0031167">
    <property type="term" value="P:rRNA methylation"/>
    <property type="evidence" value="ECO:0007669"/>
    <property type="project" value="InterPro"/>
</dbReference>
<dbReference type="Pfam" id="PF03602">
    <property type="entry name" value="Cons_hypoth95"/>
    <property type="match status" value="1"/>
</dbReference>
<evidence type="ECO:0000313" key="6">
    <source>
        <dbReference type="Proteomes" id="UP000315925"/>
    </source>
</evidence>
<organism evidence="4 6">
    <name type="scientific">Methylacidiphilum kamchatkense Kam1</name>
    <dbReference type="NCBI Taxonomy" id="1202785"/>
    <lineage>
        <taxon>Bacteria</taxon>
        <taxon>Pseudomonadati</taxon>
        <taxon>Verrucomicrobiota</taxon>
        <taxon>Methylacidiphilae</taxon>
        <taxon>Methylacidiphilales</taxon>
        <taxon>Methylacidiphilaceae</taxon>
        <taxon>Methylacidiphilum (ex Ratnadevi et al. 2023)</taxon>
    </lineage>
</organism>
<dbReference type="SUPFAM" id="SSF53335">
    <property type="entry name" value="S-adenosyl-L-methionine-dependent methyltransferases"/>
    <property type="match status" value="1"/>
</dbReference>
<dbReference type="Proteomes" id="UP000315925">
    <property type="component" value="Chromosome"/>
</dbReference>
<keyword evidence="2 4" id="KW-0808">Transferase</keyword>
<dbReference type="EMBL" id="CP037899">
    <property type="protein sequence ID" value="QDQ42033.1"/>
    <property type="molecule type" value="Genomic_DNA"/>
</dbReference>
<dbReference type="STRING" id="1202785.A946_08800"/>
<evidence type="ECO:0000256" key="1">
    <source>
        <dbReference type="ARBA" id="ARBA00022603"/>
    </source>
</evidence>
<dbReference type="RefSeq" id="WP_039721845.1">
    <property type="nucleotide sequence ID" value="NZ_CP037899.1"/>
</dbReference>
<dbReference type="KEGG" id="mkc:kam1_789"/>
<dbReference type="PIRSF" id="PIRSF004553">
    <property type="entry name" value="CHP00095"/>
    <property type="match status" value="1"/>
</dbReference>
<dbReference type="GO" id="GO:0008168">
    <property type="term" value="F:methyltransferase activity"/>
    <property type="evidence" value="ECO:0007669"/>
    <property type="project" value="UniProtKB-KW"/>
</dbReference>
<gene>
    <name evidence="3" type="ORF">A946_08800</name>
    <name evidence="4" type="ORF">kam1_789</name>
</gene>
<proteinExistence type="predicted"/>
<reference evidence="4" key="2">
    <citation type="journal article" date="2019" name="BMC Genomics">
        <title>Complete genome sequence analysis of the thermoacidophilic verrucomicrobial methanotroph 'Candidatus Methylacidiphilum kamchatkense' strain Kam1 and comparison with its closest relatives.</title>
        <authorList>
            <person name="Kruse T."/>
            <person name="Ratnadevi C.M."/>
            <person name="Erikstad H.A."/>
            <person name="Birkeland N.K."/>
        </authorList>
    </citation>
    <scope>NUCLEOTIDE SEQUENCE</scope>
    <source>
        <strain evidence="4">Kam1</strain>
    </source>
</reference>
<dbReference type="Proteomes" id="UP000031594">
    <property type="component" value="Unassembled WGS sequence"/>
</dbReference>
<sequence length="182" mass="20305">MSLRIIGGIAKGTLLQVPKKTVVRPALSRMRAAIFSSLGDWIEGRSALDLFAGSGSLGIEALSRGASSCTFVDLSKECIDCISNNLKKAHLEGKLILMDVFKFLQKNKEKFELIFASPPYVKASKPVDSSALLSLVHQNIDSEGLFVWEFYSKNLLRLPDFWSIHWEKTTGETKVWILKPLF</sequence>
<dbReference type="InterPro" id="IPR004398">
    <property type="entry name" value="RNA_MeTrfase_RsmD"/>
</dbReference>
<dbReference type="InterPro" id="IPR029063">
    <property type="entry name" value="SAM-dependent_MTases_sf"/>
</dbReference>
<dbReference type="EMBL" id="JQNX01000006">
    <property type="protein sequence ID" value="KIE58251.1"/>
    <property type="molecule type" value="Genomic_DNA"/>
</dbReference>
<evidence type="ECO:0000313" key="3">
    <source>
        <dbReference type="EMBL" id="KIE58251.1"/>
    </source>
</evidence>
<keyword evidence="5" id="KW-1185">Reference proteome</keyword>
<reference evidence="6" key="3">
    <citation type="submission" date="2019-03" db="EMBL/GenBank/DDBJ databases">
        <title>Complete genome of Methylacidiphilum kamchatkense Kam1.</title>
        <authorList>
            <person name="Kruse T."/>
            <person name="Murarilal Ratnadevi C."/>
            <person name="Erikstad H.-A."/>
            <person name="Birkeland N.-K."/>
        </authorList>
    </citation>
    <scope>NUCLEOTIDE SEQUENCE [LARGE SCALE GENOMIC DNA]</scope>
    <source>
        <strain evidence="6">kam1</strain>
    </source>
</reference>
<dbReference type="AlphaFoldDB" id="A0A0C1RTF5"/>
<dbReference type="Gene3D" id="3.40.50.150">
    <property type="entry name" value="Vaccinia Virus protein VP39"/>
    <property type="match status" value="1"/>
</dbReference>